<dbReference type="GO" id="GO:0008270">
    <property type="term" value="F:zinc ion binding"/>
    <property type="evidence" value="ECO:0007669"/>
    <property type="project" value="InterPro"/>
</dbReference>
<dbReference type="GO" id="GO:0000981">
    <property type="term" value="F:DNA-binding transcription factor activity, RNA polymerase II-specific"/>
    <property type="evidence" value="ECO:0007669"/>
    <property type="project" value="InterPro"/>
</dbReference>
<dbReference type="InterPro" id="IPR036864">
    <property type="entry name" value="Zn2-C6_fun-type_DNA-bd_sf"/>
</dbReference>
<reference evidence="11" key="1">
    <citation type="submission" date="2016-05" db="EMBL/GenBank/DDBJ databases">
        <title>Comparative genomics of biotechnologically important yeasts.</title>
        <authorList>
            <consortium name="DOE Joint Genome Institute"/>
            <person name="Riley R."/>
            <person name="Haridas S."/>
            <person name="Wolfe K.H."/>
            <person name="Lopes M.R."/>
            <person name="Hittinger C.T."/>
            <person name="Goker M."/>
            <person name="Salamov A."/>
            <person name="Wisecaver J."/>
            <person name="Long T.M."/>
            <person name="Aerts A.L."/>
            <person name="Barry K."/>
            <person name="Choi C."/>
            <person name="Clum A."/>
            <person name="Coughlan A.Y."/>
            <person name="Deshpande S."/>
            <person name="Douglass A.P."/>
            <person name="Hanson S.J."/>
            <person name="Klenk H.-P."/>
            <person name="Labutti K."/>
            <person name="Lapidus A."/>
            <person name="Lindquist E."/>
            <person name="Lipzen A."/>
            <person name="Meier-Kolthoff J.P."/>
            <person name="Ohm R.A."/>
            <person name="Otillar R.P."/>
            <person name="Pangilinan J."/>
            <person name="Peng Y."/>
            <person name="Rokas A."/>
            <person name="Rosa C.A."/>
            <person name="Scheuner C."/>
            <person name="Sibirny A.A."/>
            <person name="Slot J.C."/>
            <person name="Stielow J.B."/>
            <person name="Sun H."/>
            <person name="Kurtzman C.P."/>
            <person name="Blackwell M."/>
            <person name="Grigoriev I.V."/>
            <person name="Jeffries T.W."/>
        </authorList>
    </citation>
    <scope>NUCLEOTIDE SEQUENCE [LARGE SCALE GENOMIC DNA]</scope>
    <source>
        <strain evidence="11">DSM 1968</strain>
    </source>
</reference>
<evidence type="ECO:0000256" key="1">
    <source>
        <dbReference type="ARBA" id="ARBA00022723"/>
    </source>
</evidence>
<dbReference type="SMART" id="SM00906">
    <property type="entry name" value="Fungal_trans"/>
    <property type="match status" value="1"/>
</dbReference>
<feature type="transmembrane region" description="Helical" evidence="8">
    <location>
        <begin position="454"/>
        <end position="471"/>
    </location>
</feature>
<keyword evidence="3" id="KW-0805">Transcription regulation</keyword>
<accession>A0A1D2VEK2</accession>
<dbReference type="RefSeq" id="XP_020046257.1">
    <property type="nucleotide sequence ID" value="XM_020193651.1"/>
</dbReference>
<dbReference type="EMBL" id="KV454484">
    <property type="protein sequence ID" value="ODV59950.1"/>
    <property type="molecule type" value="Genomic_DNA"/>
</dbReference>
<evidence type="ECO:0000256" key="3">
    <source>
        <dbReference type="ARBA" id="ARBA00023015"/>
    </source>
</evidence>
<dbReference type="InterPro" id="IPR007219">
    <property type="entry name" value="XnlR_reg_dom"/>
</dbReference>
<dbReference type="GeneID" id="30967287"/>
<evidence type="ECO:0000259" key="9">
    <source>
        <dbReference type="SMART" id="SM00906"/>
    </source>
</evidence>
<keyword evidence="8" id="KW-0472">Membrane</keyword>
<evidence type="ECO:0000256" key="7">
    <source>
        <dbReference type="SAM" id="MobiDB-lite"/>
    </source>
</evidence>
<gene>
    <name evidence="10" type="ORF">ASCRUDRAFT_76869</name>
</gene>
<dbReference type="GO" id="GO:0045944">
    <property type="term" value="P:positive regulation of transcription by RNA polymerase II"/>
    <property type="evidence" value="ECO:0007669"/>
    <property type="project" value="TreeGrafter"/>
</dbReference>
<dbReference type="GO" id="GO:0000978">
    <property type="term" value="F:RNA polymerase II cis-regulatory region sequence-specific DNA binding"/>
    <property type="evidence" value="ECO:0007669"/>
    <property type="project" value="TreeGrafter"/>
</dbReference>
<keyword evidence="6" id="KW-0539">Nucleus</keyword>
<feature type="region of interest" description="Disordered" evidence="7">
    <location>
        <begin position="1"/>
        <end position="22"/>
    </location>
</feature>
<evidence type="ECO:0000256" key="6">
    <source>
        <dbReference type="ARBA" id="ARBA00023242"/>
    </source>
</evidence>
<dbReference type="PANTHER" id="PTHR31069">
    <property type="entry name" value="OLEATE-ACTIVATED TRANSCRIPTION FACTOR 1-RELATED"/>
    <property type="match status" value="1"/>
</dbReference>
<dbReference type="CDD" id="cd12148">
    <property type="entry name" value="fungal_TF_MHR"/>
    <property type="match status" value="1"/>
</dbReference>
<dbReference type="PANTHER" id="PTHR31069:SF21">
    <property type="entry name" value="CHROMATIN STRUCTURE-REMODELING COMPLEX PROTEIN RSC3-RELATED"/>
    <property type="match status" value="1"/>
</dbReference>
<organism evidence="10 11">
    <name type="scientific">Ascoidea rubescens DSM 1968</name>
    <dbReference type="NCBI Taxonomy" id="1344418"/>
    <lineage>
        <taxon>Eukaryota</taxon>
        <taxon>Fungi</taxon>
        <taxon>Dikarya</taxon>
        <taxon>Ascomycota</taxon>
        <taxon>Saccharomycotina</taxon>
        <taxon>Saccharomycetes</taxon>
        <taxon>Ascoideaceae</taxon>
        <taxon>Ascoidea</taxon>
    </lineage>
</organism>
<keyword evidence="8" id="KW-1133">Transmembrane helix</keyword>
<dbReference type="CDD" id="cd00067">
    <property type="entry name" value="GAL4"/>
    <property type="match status" value="1"/>
</dbReference>
<evidence type="ECO:0000256" key="8">
    <source>
        <dbReference type="SAM" id="Phobius"/>
    </source>
</evidence>
<evidence type="ECO:0000313" key="10">
    <source>
        <dbReference type="EMBL" id="ODV59950.1"/>
    </source>
</evidence>
<evidence type="ECO:0000256" key="5">
    <source>
        <dbReference type="ARBA" id="ARBA00023163"/>
    </source>
</evidence>
<dbReference type="InterPro" id="IPR050675">
    <property type="entry name" value="OAF3"/>
</dbReference>
<dbReference type="OrthoDB" id="4159781at2759"/>
<dbReference type="Gene3D" id="4.10.240.10">
    <property type="entry name" value="Zn(2)-C6 fungal-type DNA-binding domain"/>
    <property type="match status" value="1"/>
</dbReference>
<name>A0A1D2VEK2_9ASCO</name>
<evidence type="ECO:0000256" key="2">
    <source>
        <dbReference type="ARBA" id="ARBA00022833"/>
    </source>
</evidence>
<keyword evidence="8" id="KW-0812">Transmembrane</keyword>
<dbReference type="InParanoid" id="A0A1D2VEK2"/>
<feature type="domain" description="Xylanolytic transcriptional activator regulatory" evidence="9">
    <location>
        <begin position="535"/>
        <end position="603"/>
    </location>
</feature>
<keyword evidence="1" id="KW-0479">Metal-binding</keyword>
<evidence type="ECO:0000313" key="11">
    <source>
        <dbReference type="Proteomes" id="UP000095038"/>
    </source>
</evidence>
<keyword evidence="5" id="KW-0804">Transcription</keyword>
<dbReference type="GO" id="GO:0005634">
    <property type="term" value="C:nucleus"/>
    <property type="evidence" value="ECO:0007669"/>
    <property type="project" value="TreeGrafter"/>
</dbReference>
<dbReference type="AlphaFoldDB" id="A0A1D2VEK2"/>
<dbReference type="GO" id="GO:0006351">
    <property type="term" value="P:DNA-templated transcription"/>
    <property type="evidence" value="ECO:0007669"/>
    <property type="project" value="InterPro"/>
</dbReference>
<protein>
    <recommendedName>
        <fullName evidence="9">Xylanolytic transcriptional activator regulatory domain-containing protein</fullName>
    </recommendedName>
</protein>
<keyword evidence="2" id="KW-0862">Zinc</keyword>
<proteinExistence type="predicted"/>
<keyword evidence="11" id="KW-1185">Reference proteome</keyword>
<dbReference type="Proteomes" id="UP000095038">
    <property type="component" value="Unassembled WGS sequence"/>
</dbReference>
<keyword evidence="4" id="KW-0238">DNA-binding</keyword>
<feature type="compositionally biased region" description="Low complexity" evidence="7">
    <location>
        <begin position="11"/>
        <end position="21"/>
    </location>
</feature>
<evidence type="ECO:0000256" key="4">
    <source>
        <dbReference type="ARBA" id="ARBA00023125"/>
    </source>
</evidence>
<dbReference type="InterPro" id="IPR001138">
    <property type="entry name" value="Zn2Cys6_DnaBD"/>
</dbReference>
<feature type="transmembrane region" description="Helical" evidence="8">
    <location>
        <begin position="491"/>
        <end position="516"/>
    </location>
</feature>
<sequence length="1001" mass="117683">MRHYGRLLPESSTRSTRSSSSFKLCCPRGMSLPPHKKKKGRVATSCQRFHEKKIKCNQARPVCDQCLRTQHARGSLVRCHYVQPASSASSAATKPSGTGVLGSVISDHYLNAAAVPIGCLVLSPNLASTRPMYSSYKNGVNVFRLDSQSFKPESEQNEKDKNEKEKLQQGFSNAYMYSINDKDTLNYNHETCDSKSELSLLNIDYSDILNYDETHPFSFYIKKNIPILTKKNKGKMSMAGLFSWENLVSCDLYYMYLKENLKYLKKFLIKNQDVILDSKPEKISKLDKKKLKIKLFSILNDNDNDNDHDYDYDNDNFKKKIDQKEEFNEIFFKLIEVKKKQNHLKINFYDIYDSLNDSKINDNDYDCENKYKDIDIDIGIDFKKIEEKLPKLKEIQLLLDYFLEELYYFLPYIEKKQLQDIIKNFSLNNQLSLSSLGKLGKINRRNKLDKFDKLLDLMILIIIIMISYLNMQLNQNSRINEIKVNNAVIDIVYLILNKFQIINLISVKLIQLLLYIRSFFFMSREDGNGGDQSESNIIMSIIIRMSYLLGMNRDEVSCNTIEMRKIWYIIYNLDIEHCINYGSILLIDDISFNTKMPRYISEQGRDMNEEKYYEFLKRQIEFKEKDLMPFLKKISNIKENFCIDEINKEFGEYKEKFKENEKFQEIDNCCNYQFESFEEKLYLIEYVQIKGFNYHVNYKIFLHYEEKLLYYLKYKVKEELKENCDSIEDKSKFDEEVKKLIEINFQEFKNCLVDSLKIRDLFNHFFGDYDNADNDRNKEEAYCVLIPIFFGIIKNALNFQISVGIRVLLITDRVSRSDSHNSTMEEVKNKLEEIMKEVLKVVRGFLKVIKNGIFKDYYSGIRISMGYSIMLKMLSNSNVGEKGIRHILGTKFDNFLDTRALLETGREKELVKEYDVAVKRVLPQMPWLELLVLDLLPERVVHVYREHAPGTHSTHAQHTQHNPRAHEPTLEQLRQQFLYNNIESVSVDDETALLAALTCMF</sequence>